<dbReference type="Gene3D" id="3.50.50.60">
    <property type="entry name" value="FAD/NAD(P)-binding domain"/>
    <property type="match status" value="1"/>
</dbReference>
<dbReference type="InterPro" id="IPR002937">
    <property type="entry name" value="Amino_oxidase"/>
</dbReference>
<dbReference type="SUPFAM" id="SSF51905">
    <property type="entry name" value="FAD/NAD(P)-binding domain"/>
    <property type="match status" value="1"/>
</dbReference>
<dbReference type="InterPro" id="IPR036188">
    <property type="entry name" value="FAD/NAD-bd_sf"/>
</dbReference>
<gene>
    <name evidence="2" type="ORF">MNV_790014</name>
</gene>
<dbReference type="AlphaFoldDB" id="A0A284VTN0"/>
<dbReference type="PANTHER" id="PTHR42923:SF3">
    <property type="entry name" value="PROTOPORPHYRINOGEN OXIDASE"/>
    <property type="match status" value="1"/>
</dbReference>
<name>A0A284VTN0_9EURY</name>
<accession>A0A284VTN0</accession>
<reference evidence="3" key="1">
    <citation type="submission" date="2017-06" db="EMBL/GenBank/DDBJ databases">
        <authorList>
            <person name="Cremers G."/>
        </authorList>
    </citation>
    <scope>NUCLEOTIDE SEQUENCE [LARGE SCALE GENOMIC DNA]</scope>
</reference>
<dbReference type="Proteomes" id="UP000218615">
    <property type="component" value="Unassembled WGS sequence"/>
</dbReference>
<keyword evidence="3" id="KW-1185">Reference proteome</keyword>
<sequence length="453" mass="51281">MAAFFLDFTVFFIFLHNLYWHVMKTMIIGGGLAGLAVAYRLTGRDEVTVIEREEKVGGVAASYSVQAPHMNTGTYNIERYYHHIFAGDKELISLIEELGLKERLEWIRGTTGYYFDGKIYPMNTPFEILRALPLMDVIRLTWLVLKAKSIKDRSPYDNVAAKDWIIGTAGESVYNNFFEPLLQSKFGDNKERVSAAWLLGRVQIRSNRGAKGETLGYMRGGFHALIEAMADSIMKKGGRIMNGEVSRIEVIDGAARGVVVNGEKIECDRVISTVPPHALEKIIDTRLLGLDMNISYQGTACVLFGLSEKLMDDIYWLNIKDDVLFGAVIEHTNFIPPSDYGEHLAYVTSYFQNPDNVLWRSSDEEVVGLYMRGLEKLFPGFRKKVKWWRLRRDMDTAPVYEVGYGKKVLPYRTNIKGLYLAGMFSEANYPERSMNGSIVAGFKCAEAIIKTEV</sequence>
<protein>
    <submittedName>
        <fullName evidence="2">Phytoene dehydrogenase</fullName>
    </submittedName>
</protein>
<dbReference type="PANTHER" id="PTHR42923">
    <property type="entry name" value="PROTOPORPHYRINOGEN OXIDASE"/>
    <property type="match status" value="1"/>
</dbReference>
<evidence type="ECO:0000313" key="2">
    <source>
        <dbReference type="EMBL" id="SNQ62569.1"/>
    </source>
</evidence>
<dbReference type="NCBIfam" id="NF005560">
    <property type="entry name" value="PRK07233.1"/>
    <property type="match status" value="1"/>
</dbReference>
<organism evidence="2 3">
    <name type="scientific">Candidatus Methanoperedens nitratireducens</name>
    <dbReference type="NCBI Taxonomy" id="1392998"/>
    <lineage>
        <taxon>Archaea</taxon>
        <taxon>Methanobacteriati</taxon>
        <taxon>Methanobacteriota</taxon>
        <taxon>Stenosarchaea group</taxon>
        <taxon>Methanomicrobia</taxon>
        <taxon>Methanosarcinales</taxon>
        <taxon>ANME-2 cluster</taxon>
        <taxon>Candidatus Methanoperedentaceae</taxon>
        <taxon>Candidatus Methanoperedens</taxon>
    </lineage>
</organism>
<dbReference type="STRING" id="1392998.ANME2D_01445"/>
<proteinExistence type="predicted"/>
<evidence type="ECO:0000313" key="3">
    <source>
        <dbReference type="Proteomes" id="UP000218615"/>
    </source>
</evidence>
<dbReference type="Pfam" id="PF01593">
    <property type="entry name" value="Amino_oxidase"/>
    <property type="match status" value="1"/>
</dbReference>
<feature type="domain" description="Amine oxidase" evidence="1">
    <location>
        <begin position="32"/>
        <end position="449"/>
    </location>
</feature>
<dbReference type="EMBL" id="FZMP01000228">
    <property type="protein sequence ID" value="SNQ62569.1"/>
    <property type="molecule type" value="Genomic_DNA"/>
</dbReference>
<dbReference type="InterPro" id="IPR050464">
    <property type="entry name" value="Zeta_carotene_desat/Oxidored"/>
</dbReference>
<dbReference type="GO" id="GO:0016491">
    <property type="term" value="F:oxidoreductase activity"/>
    <property type="evidence" value="ECO:0007669"/>
    <property type="project" value="InterPro"/>
</dbReference>
<evidence type="ECO:0000259" key="1">
    <source>
        <dbReference type="Pfam" id="PF01593"/>
    </source>
</evidence>